<feature type="region of interest" description="Disordered" evidence="1">
    <location>
        <begin position="18"/>
        <end position="39"/>
    </location>
</feature>
<accession>A0A284R2V4</accession>
<organism evidence="2 3">
    <name type="scientific">Armillaria ostoyae</name>
    <name type="common">Armillaria root rot fungus</name>
    <dbReference type="NCBI Taxonomy" id="47428"/>
    <lineage>
        <taxon>Eukaryota</taxon>
        <taxon>Fungi</taxon>
        <taxon>Dikarya</taxon>
        <taxon>Basidiomycota</taxon>
        <taxon>Agaricomycotina</taxon>
        <taxon>Agaricomycetes</taxon>
        <taxon>Agaricomycetidae</taxon>
        <taxon>Agaricales</taxon>
        <taxon>Marasmiineae</taxon>
        <taxon>Physalacriaceae</taxon>
        <taxon>Armillaria</taxon>
    </lineage>
</organism>
<keyword evidence="3" id="KW-1185">Reference proteome</keyword>
<name>A0A284R2V4_ARMOS</name>
<evidence type="ECO:0000313" key="3">
    <source>
        <dbReference type="Proteomes" id="UP000219338"/>
    </source>
</evidence>
<feature type="region of interest" description="Disordered" evidence="1">
    <location>
        <begin position="85"/>
        <end position="120"/>
    </location>
</feature>
<evidence type="ECO:0000256" key="1">
    <source>
        <dbReference type="SAM" id="MobiDB-lite"/>
    </source>
</evidence>
<sequence length="120" mass="13077">MAERCITYYHTWERNVGSRDEGGTRETGNISVVDDIPNGVQEENDDHSVLLGYAAGVQGLVDLRNNGINVSFLTNPGTYLLSGSQQKRLTGRGGPNVAPELPVLQNSRKAKDQYSLSLSK</sequence>
<gene>
    <name evidence="2" type="ORF">ARMOST_06367</name>
</gene>
<dbReference type="EMBL" id="FUEG01000004">
    <property type="protein sequence ID" value="SJL03022.1"/>
    <property type="molecule type" value="Genomic_DNA"/>
</dbReference>
<protein>
    <submittedName>
        <fullName evidence="2">Uncharacterized protein</fullName>
    </submittedName>
</protein>
<reference evidence="3" key="1">
    <citation type="journal article" date="2017" name="Nat. Ecol. Evol.">
        <title>Genome expansion and lineage-specific genetic innovations in the forest pathogenic fungi Armillaria.</title>
        <authorList>
            <person name="Sipos G."/>
            <person name="Prasanna A.N."/>
            <person name="Walter M.C."/>
            <person name="O'Connor E."/>
            <person name="Balint B."/>
            <person name="Krizsan K."/>
            <person name="Kiss B."/>
            <person name="Hess J."/>
            <person name="Varga T."/>
            <person name="Slot J."/>
            <person name="Riley R."/>
            <person name="Boka B."/>
            <person name="Rigling D."/>
            <person name="Barry K."/>
            <person name="Lee J."/>
            <person name="Mihaltcheva S."/>
            <person name="LaButti K."/>
            <person name="Lipzen A."/>
            <person name="Waldron R."/>
            <person name="Moloney N.M."/>
            <person name="Sperisen C."/>
            <person name="Kredics L."/>
            <person name="Vagvoelgyi C."/>
            <person name="Patrignani A."/>
            <person name="Fitzpatrick D."/>
            <person name="Nagy I."/>
            <person name="Doyle S."/>
            <person name="Anderson J.B."/>
            <person name="Grigoriev I.V."/>
            <person name="Gueldener U."/>
            <person name="Muensterkoetter M."/>
            <person name="Nagy L.G."/>
        </authorList>
    </citation>
    <scope>NUCLEOTIDE SEQUENCE [LARGE SCALE GENOMIC DNA]</scope>
    <source>
        <strain evidence="3">C18/9</strain>
    </source>
</reference>
<dbReference type="AlphaFoldDB" id="A0A284R2V4"/>
<dbReference type="Proteomes" id="UP000219338">
    <property type="component" value="Unassembled WGS sequence"/>
</dbReference>
<evidence type="ECO:0000313" key="2">
    <source>
        <dbReference type="EMBL" id="SJL03022.1"/>
    </source>
</evidence>
<proteinExistence type="predicted"/>